<name>A0A8S5SDG7_9CAUD</name>
<proteinExistence type="predicted"/>
<reference evidence="1" key="1">
    <citation type="journal article" date="2021" name="Proc. Natl. Acad. Sci. U.S.A.">
        <title>A Catalog of Tens of Thousands of Viruses from Human Metagenomes Reveals Hidden Associations with Chronic Diseases.</title>
        <authorList>
            <person name="Tisza M.J."/>
            <person name="Buck C.B."/>
        </authorList>
    </citation>
    <scope>NUCLEOTIDE SEQUENCE</scope>
    <source>
        <strain evidence="1">Ctnpt50</strain>
    </source>
</reference>
<sequence>MNTTFKAIERNINNLRKDYGEMIFRMAISHLMDVGMRNLTPELVNEAKDEIMKKDDSKMFVTNEALCDVVECAGELAKINAIDLLVYIGRNVEYAVDGCYRAENEEGDED</sequence>
<organism evidence="1">
    <name type="scientific">Siphoviridae sp. ctnpt50</name>
    <dbReference type="NCBI Taxonomy" id="2827941"/>
    <lineage>
        <taxon>Viruses</taxon>
        <taxon>Duplodnaviria</taxon>
        <taxon>Heunggongvirae</taxon>
        <taxon>Uroviricota</taxon>
        <taxon>Caudoviricetes</taxon>
    </lineage>
</organism>
<evidence type="ECO:0000313" key="1">
    <source>
        <dbReference type="EMBL" id="DAF49021.1"/>
    </source>
</evidence>
<dbReference type="EMBL" id="BK032577">
    <property type="protein sequence ID" value="DAF49021.1"/>
    <property type="molecule type" value="Genomic_DNA"/>
</dbReference>
<protein>
    <submittedName>
        <fullName evidence="1">Uncharacterized protein</fullName>
    </submittedName>
</protein>
<accession>A0A8S5SDG7</accession>